<dbReference type="InterPro" id="IPR052609">
    <property type="entry name" value="Ribosome_Biogenesis_Reg"/>
</dbReference>
<gene>
    <name evidence="2" type="ORF">DY000_02036998</name>
</gene>
<reference evidence="2 3" key="1">
    <citation type="journal article" date="2020" name="BMC Genomics">
        <title>Intraspecific diversification of the crop wild relative Brassica cretica Lam. using demographic model selection.</title>
        <authorList>
            <person name="Kioukis A."/>
            <person name="Michalopoulou V.A."/>
            <person name="Briers L."/>
            <person name="Pirintsos S."/>
            <person name="Studholme D.J."/>
            <person name="Pavlidis P."/>
            <person name="Sarris P.F."/>
        </authorList>
    </citation>
    <scope>NUCLEOTIDE SEQUENCE [LARGE SCALE GENOMIC DNA]</scope>
    <source>
        <strain evidence="3">cv. PFS-1207/04</strain>
    </source>
</reference>
<sequence length="195" mass="22131">MTPLNTEVAITALIVSVGFEFIVEDISGLIHLFCAFNATTEASNNPWRATNLAYSKQSHLNSRKKSLDIIVSSSCQLTCGSLVDIVEPKIYTKYLIVIGLRDLSFLLHDHRDLDGSFSSSYPYYEFRPFKELIDFCNVCREVDEALRPGVYALVDSCSDQDRQYLHTVFGEGPCRNYLATLKQEFDLNFKYEGKV</sequence>
<feature type="domain" description="Nucleolar 27S pre-rRNA processing Urb2/Npa2 C-terminal" evidence="1">
    <location>
        <begin position="138"/>
        <end position="194"/>
    </location>
</feature>
<dbReference type="Proteomes" id="UP000266723">
    <property type="component" value="Unassembled WGS sequence"/>
</dbReference>
<comment type="caution">
    <text evidence="2">The sequence shown here is derived from an EMBL/GenBank/DDBJ whole genome shotgun (WGS) entry which is preliminary data.</text>
</comment>
<evidence type="ECO:0000313" key="2">
    <source>
        <dbReference type="EMBL" id="KAF3528500.1"/>
    </source>
</evidence>
<dbReference type="PANTHER" id="PTHR15682">
    <property type="entry name" value="UNHEALTHY RIBOSOME BIOGENESIS PROTEIN 2 HOMOLOG"/>
    <property type="match status" value="1"/>
</dbReference>
<dbReference type="InterPro" id="IPR018849">
    <property type="entry name" value="Urb2/Npa2_C"/>
</dbReference>
<evidence type="ECO:0000259" key="1">
    <source>
        <dbReference type="Pfam" id="PF10441"/>
    </source>
</evidence>
<name>A0ABQ7B8L5_BRACR</name>
<dbReference type="EMBL" id="QGKV02001507">
    <property type="protein sequence ID" value="KAF3528500.1"/>
    <property type="molecule type" value="Genomic_DNA"/>
</dbReference>
<dbReference type="PANTHER" id="PTHR15682:SF2">
    <property type="entry name" value="UNHEALTHY RIBOSOME BIOGENESIS PROTEIN 2 HOMOLOG"/>
    <property type="match status" value="1"/>
</dbReference>
<proteinExistence type="predicted"/>
<dbReference type="Pfam" id="PF10441">
    <property type="entry name" value="Urb2"/>
    <property type="match status" value="1"/>
</dbReference>
<accession>A0ABQ7B8L5</accession>
<evidence type="ECO:0000313" key="3">
    <source>
        <dbReference type="Proteomes" id="UP000266723"/>
    </source>
</evidence>
<keyword evidence="3" id="KW-1185">Reference proteome</keyword>
<protein>
    <recommendedName>
        <fullName evidence="1">Nucleolar 27S pre-rRNA processing Urb2/Npa2 C-terminal domain-containing protein</fullName>
    </recommendedName>
</protein>
<organism evidence="2 3">
    <name type="scientific">Brassica cretica</name>
    <name type="common">Mustard</name>
    <dbReference type="NCBI Taxonomy" id="69181"/>
    <lineage>
        <taxon>Eukaryota</taxon>
        <taxon>Viridiplantae</taxon>
        <taxon>Streptophyta</taxon>
        <taxon>Embryophyta</taxon>
        <taxon>Tracheophyta</taxon>
        <taxon>Spermatophyta</taxon>
        <taxon>Magnoliopsida</taxon>
        <taxon>eudicotyledons</taxon>
        <taxon>Gunneridae</taxon>
        <taxon>Pentapetalae</taxon>
        <taxon>rosids</taxon>
        <taxon>malvids</taxon>
        <taxon>Brassicales</taxon>
        <taxon>Brassicaceae</taxon>
        <taxon>Brassiceae</taxon>
        <taxon>Brassica</taxon>
    </lineage>
</organism>